<dbReference type="STRING" id="319653.SAMN04487973_101118"/>
<accession>A0A0R2K8N6</accession>
<dbReference type="EMBL" id="JQBY01000001">
    <property type="protein sequence ID" value="KRN83580.1"/>
    <property type="molecule type" value="Genomic_DNA"/>
</dbReference>
<evidence type="ECO:0000259" key="11">
    <source>
        <dbReference type="Pfam" id="PF00082"/>
    </source>
</evidence>
<organism evidence="13 15">
    <name type="scientific">Pediococcus ethanolidurans</name>
    <dbReference type="NCBI Taxonomy" id="319653"/>
    <lineage>
        <taxon>Bacteria</taxon>
        <taxon>Bacillati</taxon>
        <taxon>Bacillota</taxon>
        <taxon>Bacilli</taxon>
        <taxon>Lactobacillales</taxon>
        <taxon>Lactobacillaceae</taxon>
        <taxon>Pediococcus</taxon>
    </lineage>
</organism>
<feature type="domain" description="C5a peptidase/Subtilisin-like protease SBT2-like Fn3-like" evidence="12">
    <location>
        <begin position="578"/>
        <end position="685"/>
    </location>
</feature>
<dbReference type="GO" id="GO:0016020">
    <property type="term" value="C:membrane"/>
    <property type="evidence" value="ECO:0007669"/>
    <property type="project" value="InterPro"/>
</dbReference>
<dbReference type="InterPro" id="IPR034216">
    <property type="entry name" value="C5a_Peptidase"/>
</dbReference>
<dbReference type="NCBIfam" id="TIGR03715">
    <property type="entry name" value="KxYKxGKxW"/>
    <property type="match status" value="1"/>
</dbReference>
<sequence length="1755" mass="190000">MGARLKNKITEEPKEHYKMFKDGKQWVISGIVVFSAGMTFTMSPASVHGDTAVNSDETATTVVTSNNDSAHSKDEVSEEKTDEVSSKQVVKSTDQNVSIVVDNTTVLNEGNTTDTTTNGEQTSTISSKAQTGTEEVTSGDTTSTKQSQSSENSVQQSNENNAAQTTQTNKNDVSSTTQDVNRAQTTSTEKGTQSDPETDVVSADKSTTEQDHIKGNVSAAWEKGYQGQGMVVAVIDSGMDTADKDFRLSDDSTAKITQEDAENAISQLGYGTYVSSKFPFVYNYVSHDNEWIENDDSPHGAHVSGIIAANGQANSEGDTFTIGVAPEAQLLEMRVFAQYADEKADDIAKAIHDAVLLGANVIQMSLGIGTPNQQLSDIEQRAVQYAVDHGVFVSISASNNGNSGSILTDENGNPGSNQLVYQPVNSSTIADPGVSKGAMTVAAENSATGENDDMASFSSWGPLSDYSLKPDISAPGVDIISTVNDDQYESMSGTSMAGPYNAGAAALVMQELQSTTTLQGANLVKATKLALMNTATPMKDNAYGALVSPRRQGAGEINVGKAVENQVVIEGNNETGSVSLYSIGDQTKFSVTFTNLSDHERTYTFNDYGGPMTELLADDGTTYDAYLAGASVVPEQTIITVAANSTQTVGFTLSLVGLKDNEPVEGFLGFTSDDTETPNLVVPYLGYYGDLTDEQVFDSSTNQEDSIFSGSYFVNEENCPRGIADENSLKTLVNLEGNYDWSQVAKLYQDGKVAFSPNNDLQSDILKPYEFIKQNLQDLTIQILNDKGEIVRTLADEKGIDKSYYPDGGSGNQDITLSPSMRNDSTTLNWDGTLFDQTTGKSVVAPDGEYQYRFVGTLVTDGKQKTQTATYPVIIDTTAPTITNLSYDAQTQTLTASYADTGSGFTDYSYATLTINDQSFPIELNDTENGSSFTDAAKLTGQLVIKLTPDELSAFSASKTQLVLALSDVADNTQTSQLIVEGRENGAPIAVWNATNGLAFSTQSPDYNVQAQTYYLKGSAQGDFYINGKLVQVVNGEYSVPVNADSSEPLIFSKDAQENEVIVNWSTSTPKAEFAWQHVNGADQNWGLTVYGVRPNSRTFTVQALVSKGDNVKVYAQDYFTGTEYQATVKDGIATFTGELPEDTNEVLLVGWTEVDGPTYNDKQESDTNNISDKNYFGVVYSPSAADLPVLTSADQFGVTITNQSADPDTIGSPGDLPMHSTADLTTRADPNTSELTFDNVSDNDFIRYGSDAIDKGYYNPETKQFTVTGKVTDNVDTLTILGDDSDANAVGNQVKINTDNTFRYNFTLNNTEDRGVSYVVTNKDGSTTRGMFDIILDTQQPTLTVPVPEANFWTIDGNGNYDIYTNQPSVTITGQGDDNLDGYRMFVNDDNFYREYHNSGVNYIADFFTQTDGTVTQTDTNGYPAHDFSETYALKVANDQEDFESYDGDSDNVFYVTLKDQVGNTITKRIIVHYRPETTDTIDLKVVTPEFADAQFTNDRLVHDTVSFSTDNGATWQLYVGSKSTDGNYYQVHDKYGNEVAAYLVQKPVIVVTPGDENNESNTTSNETQEPGVVNETPDSNNSLDGENTEKNPGTTPTDTKTVDETTSENPNKPVKDPSTTANKTEISTDVDNSSENSESTVVESTNTNDQTKIKEEPEIVDNLSDTLVSDEASKHDTSNLDVAKVESSKQVLVAMTTTNVSRVQKRPNSDMDEQRIGKLPQTNEQTTHGLIGWIGSVMLAGLGILGLKRRKQE</sequence>
<evidence type="ECO:0000256" key="10">
    <source>
        <dbReference type="SAM" id="Phobius"/>
    </source>
</evidence>
<dbReference type="Pfam" id="PF06280">
    <property type="entry name" value="fn3_5"/>
    <property type="match status" value="1"/>
</dbReference>
<keyword evidence="3" id="KW-0732">Signal</keyword>
<dbReference type="Pfam" id="PF19258">
    <property type="entry name" value="KxYKxGKxW_sig"/>
    <property type="match status" value="1"/>
</dbReference>
<dbReference type="Gene3D" id="2.60.40.1710">
    <property type="entry name" value="Subtilisin-like superfamily"/>
    <property type="match status" value="1"/>
</dbReference>
<evidence type="ECO:0000256" key="4">
    <source>
        <dbReference type="ARBA" id="ARBA00022801"/>
    </source>
</evidence>
<evidence type="ECO:0000256" key="8">
    <source>
        <dbReference type="RuleBase" id="RU003355"/>
    </source>
</evidence>
<reference evidence="14 16" key="2">
    <citation type="submission" date="2016-10" db="EMBL/GenBank/DDBJ databases">
        <authorList>
            <person name="Varghese N."/>
            <person name="Submissions S."/>
        </authorList>
    </citation>
    <scope>NUCLEOTIDE SEQUENCE [LARGE SCALE GENOMIC DNA]</scope>
    <source>
        <strain evidence="14 16">CGMCC 1.3889</strain>
    </source>
</reference>
<feature type="compositionally biased region" description="Polar residues" evidence="9">
    <location>
        <begin position="125"/>
        <end position="145"/>
    </location>
</feature>
<feature type="compositionally biased region" description="Polar residues" evidence="9">
    <location>
        <begin position="1578"/>
        <end position="1595"/>
    </location>
</feature>
<dbReference type="PANTHER" id="PTHR43806:SF11">
    <property type="entry name" value="CEREVISIN-RELATED"/>
    <property type="match status" value="1"/>
</dbReference>
<dbReference type="NCBIfam" id="TIGR01167">
    <property type="entry name" value="LPXTG_anchor"/>
    <property type="match status" value="1"/>
</dbReference>
<dbReference type="GO" id="GO:0004252">
    <property type="term" value="F:serine-type endopeptidase activity"/>
    <property type="evidence" value="ECO:0007669"/>
    <property type="project" value="UniProtKB-UniRule"/>
</dbReference>
<evidence type="ECO:0000256" key="7">
    <source>
        <dbReference type="PROSITE-ProRule" id="PRU01240"/>
    </source>
</evidence>
<proteinExistence type="inferred from homology"/>
<comment type="similarity">
    <text evidence="1 7 8">Belongs to the peptidase S8 family.</text>
</comment>
<keyword evidence="5 7" id="KW-0720">Serine protease</keyword>
<evidence type="ECO:0000256" key="1">
    <source>
        <dbReference type="ARBA" id="ARBA00011073"/>
    </source>
</evidence>
<evidence type="ECO:0000256" key="9">
    <source>
        <dbReference type="SAM" id="MobiDB-lite"/>
    </source>
</evidence>
<evidence type="ECO:0000256" key="5">
    <source>
        <dbReference type="ARBA" id="ARBA00022825"/>
    </source>
</evidence>
<feature type="compositionally biased region" description="Basic and acidic residues" evidence="9">
    <location>
        <begin position="70"/>
        <end position="85"/>
    </location>
</feature>
<dbReference type="OrthoDB" id="9816557at2"/>
<dbReference type="SUPFAM" id="SSF52743">
    <property type="entry name" value="Subtilisin-like"/>
    <property type="match status" value="1"/>
</dbReference>
<dbReference type="PANTHER" id="PTHR43806">
    <property type="entry name" value="PEPTIDASE S8"/>
    <property type="match status" value="1"/>
</dbReference>
<feature type="domain" description="Peptidase S8/S53" evidence="11">
    <location>
        <begin position="227"/>
        <end position="555"/>
    </location>
</feature>
<gene>
    <name evidence="13" type="ORF">IV87_GL000049</name>
    <name evidence="14" type="ORF">SAMN04487973_101118</name>
</gene>
<evidence type="ECO:0000313" key="15">
    <source>
        <dbReference type="Proteomes" id="UP000051749"/>
    </source>
</evidence>
<feature type="compositionally biased region" description="Polar residues" evidence="9">
    <location>
        <begin position="170"/>
        <end position="195"/>
    </location>
</feature>
<dbReference type="GeneID" id="76042534"/>
<evidence type="ECO:0000256" key="3">
    <source>
        <dbReference type="ARBA" id="ARBA00022729"/>
    </source>
</evidence>
<dbReference type="CDD" id="cd07475">
    <property type="entry name" value="Peptidases_S8_C5a_Peptidase"/>
    <property type="match status" value="1"/>
</dbReference>
<feature type="compositionally biased region" description="Low complexity" evidence="9">
    <location>
        <begin position="1629"/>
        <end position="1650"/>
    </location>
</feature>
<dbReference type="InterPro" id="IPR036852">
    <property type="entry name" value="Peptidase_S8/S53_dom_sf"/>
</dbReference>
<dbReference type="EMBL" id="FOGK01000001">
    <property type="protein sequence ID" value="SER03782.1"/>
    <property type="molecule type" value="Genomic_DNA"/>
</dbReference>
<dbReference type="RefSeq" id="WP_057804896.1">
    <property type="nucleotide sequence ID" value="NZ_BJYP01000001.1"/>
</dbReference>
<keyword evidence="2 7" id="KW-0645">Protease</keyword>
<feature type="compositionally biased region" description="Low complexity" evidence="9">
    <location>
        <begin position="104"/>
        <end position="124"/>
    </location>
</feature>
<reference evidence="13 15" key="1">
    <citation type="journal article" date="2015" name="Genome Announc.">
        <title>Expanding the biotechnology potential of lactobacilli through comparative genomics of 213 strains and associated genera.</title>
        <authorList>
            <person name="Sun Z."/>
            <person name="Harris H.M."/>
            <person name="McCann A."/>
            <person name="Guo C."/>
            <person name="Argimon S."/>
            <person name="Zhang W."/>
            <person name="Yang X."/>
            <person name="Jeffery I.B."/>
            <person name="Cooney J.C."/>
            <person name="Kagawa T.F."/>
            <person name="Liu W."/>
            <person name="Song Y."/>
            <person name="Salvetti E."/>
            <person name="Wrobel A."/>
            <person name="Rasinkangas P."/>
            <person name="Parkhill J."/>
            <person name="Rea M.C."/>
            <person name="O'Sullivan O."/>
            <person name="Ritari J."/>
            <person name="Douillard F.P."/>
            <person name="Paul Ross R."/>
            <person name="Yang R."/>
            <person name="Briner A.E."/>
            <person name="Felis G.E."/>
            <person name="de Vos W.M."/>
            <person name="Barrangou R."/>
            <person name="Klaenhammer T.R."/>
            <person name="Caufield P.W."/>
            <person name="Cui Y."/>
            <person name="Zhang H."/>
            <person name="O'Toole P.W."/>
        </authorList>
    </citation>
    <scope>NUCLEOTIDE SEQUENCE [LARGE SCALE GENOMIC DNA]</scope>
    <source>
        <strain evidence="13 15">DSM 22301</strain>
    </source>
</reference>
<keyword evidence="10" id="KW-0812">Transmembrane</keyword>
<feature type="active site" description="Charge relay system" evidence="6 7">
    <location>
        <position position="495"/>
    </location>
</feature>
<evidence type="ECO:0000259" key="12">
    <source>
        <dbReference type="Pfam" id="PF06280"/>
    </source>
</evidence>
<dbReference type="Proteomes" id="UP000182818">
    <property type="component" value="Unassembled WGS sequence"/>
</dbReference>
<keyword evidence="16" id="KW-1185">Reference proteome</keyword>
<feature type="compositionally biased region" description="Polar residues" evidence="9">
    <location>
        <begin position="86"/>
        <end position="103"/>
    </location>
</feature>
<evidence type="ECO:0000256" key="2">
    <source>
        <dbReference type="ARBA" id="ARBA00022670"/>
    </source>
</evidence>
<feature type="compositionally biased region" description="Low complexity" evidence="9">
    <location>
        <begin position="146"/>
        <end position="169"/>
    </location>
</feature>
<dbReference type="InterPro" id="IPR010435">
    <property type="entry name" value="C5a/SBT2-like_Fn3"/>
</dbReference>
<dbReference type="InterPro" id="IPR023827">
    <property type="entry name" value="Peptidase_S8_Asp-AS"/>
</dbReference>
<dbReference type="InterPro" id="IPR015500">
    <property type="entry name" value="Peptidase_S8_subtilisin-rel"/>
</dbReference>
<feature type="transmembrane region" description="Helical" evidence="10">
    <location>
        <begin position="1732"/>
        <end position="1749"/>
    </location>
</feature>
<dbReference type="InterPro" id="IPR000209">
    <property type="entry name" value="Peptidase_S8/S53_dom"/>
</dbReference>
<evidence type="ECO:0000313" key="14">
    <source>
        <dbReference type="EMBL" id="SER03782.1"/>
    </source>
</evidence>
<dbReference type="InterPro" id="IPR023828">
    <property type="entry name" value="Peptidase_S8_Ser-AS"/>
</dbReference>
<feature type="region of interest" description="Disordered" evidence="9">
    <location>
        <begin position="64"/>
        <end position="215"/>
    </location>
</feature>
<dbReference type="PRINTS" id="PR00723">
    <property type="entry name" value="SUBTILISIN"/>
</dbReference>
<dbReference type="PROSITE" id="PS51892">
    <property type="entry name" value="SUBTILASE"/>
    <property type="match status" value="1"/>
</dbReference>
<dbReference type="InterPro" id="IPR050131">
    <property type="entry name" value="Peptidase_S8_subtilisin-like"/>
</dbReference>
<evidence type="ECO:0000256" key="6">
    <source>
        <dbReference type="PIRSR" id="PIRSR615500-1"/>
    </source>
</evidence>
<evidence type="ECO:0000313" key="13">
    <source>
        <dbReference type="EMBL" id="KRN83580.1"/>
    </source>
</evidence>
<dbReference type="Proteomes" id="UP000051749">
    <property type="component" value="Unassembled WGS sequence"/>
</dbReference>
<keyword evidence="10" id="KW-1133">Transmembrane helix</keyword>
<dbReference type="Gene3D" id="3.40.50.200">
    <property type="entry name" value="Peptidase S8/S53 domain"/>
    <property type="match status" value="1"/>
</dbReference>
<feature type="transmembrane region" description="Helical" evidence="10">
    <location>
        <begin position="26"/>
        <end position="45"/>
    </location>
</feature>
<feature type="region of interest" description="Disordered" evidence="9">
    <location>
        <begin position="1554"/>
        <end position="1652"/>
    </location>
</feature>
<dbReference type="PROSITE" id="PS00136">
    <property type="entry name" value="SUBTILASE_ASP"/>
    <property type="match status" value="1"/>
</dbReference>
<dbReference type="PATRIC" id="fig|319653.3.peg.49"/>
<comment type="caution">
    <text evidence="13">The sequence shown here is derived from an EMBL/GenBank/DDBJ whole genome shotgun (WGS) entry which is preliminary data.</text>
</comment>
<dbReference type="Pfam" id="PF00082">
    <property type="entry name" value="Peptidase_S8"/>
    <property type="match status" value="1"/>
</dbReference>
<protein>
    <submittedName>
        <fullName evidence="13">Cell-envelope associated proteinase</fullName>
    </submittedName>
    <submittedName>
        <fullName evidence="14">LPXTG-motif cell wall anchor domain-containing protein/KxYKxGKxW signal peptide containing protein</fullName>
    </submittedName>
</protein>
<dbReference type="InterPro" id="IPR022263">
    <property type="entry name" value="KxYKxGKxW"/>
</dbReference>
<feature type="active site" description="Charge relay system" evidence="6 7">
    <location>
        <position position="299"/>
    </location>
</feature>
<evidence type="ECO:0000313" key="16">
    <source>
        <dbReference type="Proteomes" id="UP000182818"/>
    </source>
</evidence>
<keyword evidence="10" id="KW-0472">Membrane</keyword>
<dbReference type="GO" id="GO:0006508">
    <property type="term" value="P:proteolysis"/>
    <property type="evidence" value="ECO:0007669"/>
    <property type="project" value="UniProtKB-KW"/>
</dbReference>
<dbReference type="PROSITE" id="PS00138">
    <property type="entry name" value="SUBTILASE_SER"/>
    <property type="match status" value="1"/>
</dbReference>
<name>A0A0R2K8N6_9LACO</name>
<feature type="active site" description="Charge relay system" evidence="6 7">
    <location>
        <position position="236"/>
    </location>
</feature>
<keyword evidence="4 7" id="KW-0378">Hydrolase</keyword>